<evidence type="ECO:0000256" key="7">
    <source>
        <dbReference type="ARBA" id="ARBA00023136"/>
    </source>
</evidence>
<evidence type="ECO:0000256" key="5">
    <source>
        <dbReference type="ARBA" id="ARBA00022970"/>
    </source>
</evidence>
<reference evidence="10" key="1">
    <citation type="submission" date="2022-01" db="EMBL/GenBank/DDBJ databases">
        <title>Microbacterium eymi and Microbacterium rhizovicinus sp. nov., isolated from the rhizospheric soil of Elymus tsukushiensis, a plant native to the Dokdo Islands, Republic of Korea.</title>
        <authorList>
            <person name="Hwang Y.J."/>
        </authorList>
    </citation>
    <scope>NUCLEOTIDE SEQUENCE</scope>
    <source>
        <strain evidence="10">KUDC0405</strain>
    </source>
</reference>
<feature type="transmembrane region" description="Helical" evidence="9">
    <location>
        <begin position="220"/>
        <end position="237"/>
    </location>
</feature>
<dbReference type="PANTHER" id="PTHR11795:SF450">
    <property type="entry name" value="ABC TRANSPORTER PERMEASE PROTEIN"/>
    <property type="match status" value="1"/>
</dbReference>
<evidence type="ECO:0000256" key="6">
    <source>
        <dbReference type="ARBA" id="ARBA00022989"/>
    </source>
</evidence>
<name>A0ABY5NHL2_9MICO</name>
<keyword evidence="6 9" id="KW-1133">Transmembrane helix</keyword>
<protein>
    <submittedName>
        <fullName evidence="10">Branched-chain amino acid ABC transporter permease</fullName>
    </submittedName>
</protein>
<evidence type="ECO:0000256" key="9">
    <source>
        <dbReference type="SAM" id="Phobius"/>
    </source>
</evidence>
<evidence type="ECO:0000256" key="1">
    <source>
        <dbReference type="ARBA" id="ARBA00004651"/>
    </source>
</evidence>
<keyword evidence="7 9" id="KW-0472">Membrane</keyword>
<feature type="transmembrane region" description="Helical" evidence="9">
    <location>
        <begin position="44"/>
        <end position="65"/>
    </location>
</feature>
<feature type="transmembrane region" description="Helical" evidence="9">
    <location>
        <begin position="85"/>
        <end position="114"/>
    </location>
</feature>
<keyword evidence="3" id="KW-1003">Cell membrane</keyword>
<dbReference type="CDD" id="cd06582">
    <property type="entry name" value="TM_PBP1_LivH_like"/>
    <property type="match status" value="1"/>
</dbReference>
<dbReference type="Proteomes" id="UP001054811">
    <property type="component" value="Chromosome"/>
</dbReference>
<accession>A0ABY5NHL2</accession>
<comment type="similarity">
    <text evidence="8">Belongs to the binding-protein-dependent transport system permease family. LivHM subfamily.</text>
</comment>
<feature type="transmembrane region" description="Helical" evidence="9">
    <location>
        <begin position="12"/>
        <end position="32"/>
    </location>
</feature>
<dbReference type="InterPro" id="IPR052157">
    <property type="entry name" value="BCAA_transport_permease"/>
</dbReference>
<dbReference type="PANTHER" id="PTHR11795">
    <property type="entry name" value="BRANCHED-CHAIN AMINO ACID TRANSPORT SYSTEM PERMEASE PROTEIN LIVH"/>
    <property type="match status" value="1"/>
</dbReference>
<keyword evidence="4 9" id="KW-0812">Transmembrane</keyword>
<evidence type="ECO:0000313" key="11">
    <source>
        <dbReference type="Proteomes" id="UP001054811"/>
    </source>
</evidence>
<dbReference type="RefSeq" id="WP_259611188.1">
    <property type="nucleotide sequence ID" value="NZ_CP091139.2"/>
</dbReference>
<keyword evidence="5" id="KW-0029">Amino-acid transport</keyword>
<feature type="transmembrane region" description="Helical" evidence="9">
    <location>
        <begin position="143"/>
        <end position="166"/>
    </location>
</feature>
<keyword evidence="11" id="KW-1185">Reference proteome</keyword>
<evidence type="ECO:0000256" key="4">
    <source>
        <dbReference type="ARBA" id="ARBA00022692"/>
    </source>
</evidence>
<dbReference type="InterPro" id="IPR001851">
    <property type="entry name" value="ABC_transp_permease"/>
</dbReference>
<dbReference type="EMBL" id="CP091139">
    <property type="protein sequence ID" value="UUT34662.1"/>
    <property type="molecule type" value="Genomic_DNA"/>
</dbReference>
<evidence type="ECO:0000256" key="2">
    <source>
        <dbReference type="ARBA" id="ARBA00022448"/>
    </source>
</evidence>
<keyword evidence="2" id="KW-0813">Transport</keyword>
<organism evidence="10 11">
    <name type="scientific">Microbacterium elymi</name>
    <dbReference type="NCBI Taxonomy" id="2909587"/>
    <lineage>
        <taxon>Bacteria</taxon>
        <taxon>Bacillati</taxon>
        <taxon>Actinomycetota</taxon>
        <taxon>Actinomycetes</taxon>
        <taxon>Micrococcales</taxon>
        <taxon>Microbacteriaceae</taxon>
        <taxon>Microbacterium</taxon>
    </lineage>
</organism>
<sequence>MTTYLVLMRLGLGYPLAILGVIVVALILALLFRYGLHRPMVQRGAPTTNMVVATIAFGLVLTAAAELGIGNTKYGVDPIIPGPPIIIGGISIQTQSLLIVVVSWVLVAAIWFFFTKTLTGVSLRAVGLNRNAAAVSGVRVSRLITLAFILSVIVTAVGGMLVAPLIGAGPDMGTTIAVKGFAAAVLGGMASVYRGMVAGVVIGLIEMLSSYYVSSSWAPVIAYAILFFALVLMPARVRQSGAHA</sequence>
<proteinExistence type="inferred from homology"/>
<evidence type="ECO:0000256" key="8">
    <source>
        <dbReference type="ARBA" id="ARBA00037998"/>
    </source>
</evidence>
<comment type="subcellular location">
    <subcellularLocation>
        <location evidence="1">Cell membrane</location>
        <topology evidence="1">Multi-pass membrane protein</topology>
    </subcellularLocation>
</comment>
<evidence type="ECO:0000313" key="10">
    <source>
        <dbReference type="EMBL" id="UUT34662.1"/>
    </source>
</evidence>
<dbReference type="Pfam" id="PF02653">
    <property type="entry name" value="BPD_transp_2"/>
    <property type="match status" value="1"/>
</dbReference>
<evidence type="ECO:0000256" key="3">
    <source>
        <dbReference type="ARBA" id="ARBA00022475"/>
    </source>
</evidence>
<gene>
    <name evidence="10" type="ORF">L2X98_29705</name>
</gene>